<reference evidence="2 3" key="1">
    <citation type="submission" date="2018-06" db="EMBL/GenBank/DDBJ databases">
        <authorList>
            <consortium name="Pathogen Informatics"/>
            <person name="Doyle S."/>
        </authorList>
    </citation>
    <scope>NUCLEOTIDE SEQUENCE [LARGE SCALE GENOMIC DNA]</scope>
    <source>
        <strain evidence="2 3">NCTC12961</strain>
    </source>
</reference>
<evidence type="ECO:0000313" key="3">
    <source>
        <dbReference type="Proteomes" id="UP000248897"/>
    </source>
</evidence>
<proteinExistence type="predicted"/>
<reference evidence="1 4" key="2">
    <citation type="submission" date="2020-12" db="EMBL/GenBank/DDBJ databases">
        <title>FDA dAtabase for Regulatory Grade micrObial Sequences (FDA-ARGOS): Supporting development and validation of Infectious Disease Dx tests.</title>
        <authorList>
            <person name="Sproer C."/>
            <person name="Gronow S."/>
            <person name="Severitt S."/>
            <person name="Schroder I."/>
            <person name="Tallon L."/>
            <person name="Sadzewicz L."/>
            <person name="Zhao X."/>
            <person name="Boylan J."/>
            <person name="Ott S."/>
            <person name="Bowen H."/>
            <person name="Vavikolanu K."/>
            <person name="Mehta A."/>
            <person name="Aluvathingal J."/>
            <person name="Nadendla S."/>
            <person name="Lowell S."/>
            <person name="Myers T."/>
            <person name="Yan Y."/>
            <person name="Sichtig H."/>
        </authorList>
    </citation>
    <scope>NUCLEOTIDE SEQUENCE [LARGE SCALE GENOMIC DNA]</scope>
    <source>
        <strain evidence="1 4">FDAARGOS_907</strain>
    </source>
</reference>
<name>A0A2X4X316_SERPL</name>
<evidence type="ECO:0000313" key="4">
    <source>
        <dbReference type="Proteomes" id="UP000594967"/>
    </source>
</evidence>
<dbReference type="AlphaFoldDB" id="A0A2X4X316"/>
<organism evidence="2 3">
    <name type="scientific">Serratia plymuthica</name>
    <dbReference type="NCBI Taxonomy" id="82996"/>
    <lineage>
        <taxon>Bacteria</taxon>
        <taxon>Pseudomonadati</taxon>
        <taxon>Pseudomonadota</taxon>
        <taxon>Gammaproteobacteria</taxon>
        <taxon>Enterobacterales</taxon>
        <taxon>Yersiniaceae</taxon>
        <taxon>Serratia</taxon>
    </lineage>
</organism>
<dbReference type="Proteomes" id="UP000248897">
    <property type="component" value="Chromosome 1"/>
</dbReference>
<dbReference type="RefSeq" id="WP_063202526.1">
    <property type="nucleotide sequence ID" value="NZ_CAMITG010000006.1"/>
</dbReference>
<protein>
    <submittedName>
        <fullName evidence="2">Uncharacterized protein</fullName>
    </submittedName>
</protein>
<evidence type="ECO:0000313" key="1">
    <source>
        <dbReference type="EMBL" id="QPS21998.1"/>
    </source>
</evidence>
<dbReference type="EMBL" id="LS483469">
    <property type="protein sequence ID" value="SQI33775.1"/>
    <property type="molecule type" value="Genomic_DNA"/>
</dbReference>
<keyword evidence="4" id="KW-1185">Reference proteome</keyword>
<sequence length="246" mass="27609">MLFTNDNSLEYGNAQRTFSAGEKLTLDTNYRRAHLPLINPSHPDVIAAEEDYRAGNYATVRHSLVLPISDERLRQTATFAAIDEALRAASFSGKVAWDLLERRKSLLHATISSGLGHTSSEYITNALRSFIATAPAKKYRLGGLFMGPVNTGRLYFKVYPQTSAGGHIFGEIQSLLGLKQTQFFLVGYYNLIDHLDPQETQELAAILERFRHETLWEEELSELWLISTHDDLVLSGKIIQKISKPA</sequence>
<evidence type="ECO:0000313" key="2">
    <source>
        <dbReference type="EMBL" id="SQI33775.1"/>
    </source>
</evidence>
<dbReference type="Proteomes" id="UP000594967">
    <property type="component" value="Chromosome"/>
</dbReference>
<dbReference type="EMBL" id="CP065673">
    <property type="protein sequence ID" value="QPS21998.1"/>
    <property type="molecule type" value="Genomic_DNA"/>
</dbReference>
<accession>A0A2X4X316</accession>
<gene>
    <name evidence="1" type="ORF">I6G64_06235</name>
    <name evidence="2" type="ORF">NCTC12961_01520</name>
</gene>